<organism evidence="1 2">
    <name type="scientific">Clostridium facile</name>
    <dbReference type="NCBI Taxonomy" id="2763035"/>
    <lineage>
        <taxon>Bacteria</taxon>
        <taxon>Bacillati</taxon>
        <taxon>Bacillota</taxon>
        <taxon>Clostridia</taxon>
        <taxon>Eubacteriales</taxon>
        <taxon>Clostridiaceae</taxon>
        <taxon>Clostridium</taxon>
    </lineage>
</organism>
<protein>
    <submittedName>
        <fullName evidence="1">TIGR04076 family protein</fullName>
    </submittedName>
</protein>
<dbReference type="Proteomes" id="UP000649151">
    <property type="component" value="Unassembled WGS sequence"/>
</dbReference>
<dbReference type="InterPro" id="IPR023811">
    <property type="entry name" value="CHP04076"/>
</dbReference>
<keyword evidence="2" id="KW-1185">Reference proteome</keyword>
<dbReference type="NCBIfam" id="TIGR04076">
    <property type="entry name" value="TIGR04076 family protein"/>
    <property type="match status" value="1"/>
</dbReference>
<reference evidence="1 2" key="1">
    <citation type="submission" date="2020-08" db="EMBL/GenBank/DDBJ databases">
        <title>Genome public.</title>
        <authorList>
            <person name="Liu C."/>
            <person name="Sun Q."/>
        </authorList>
    </citation>
    <scope>NUCLEOTIDE SEQUENCE [LARGE SCALE GENOMIC DNA]</scope>
    <source>
        <strain evidence="1 2">NSJ-27</strain>
    </source>
</reference>
<proteinExistence type="predicted"/>
<evidence type="ECO:0000313" key="2">
    <source>
        <dbReference type="Proteomes" id="UP000649151"/>
    </source>
</evidence>
<sequence>MKKWYDEEYEFQIEVTGFLRGDHTERYCRNGEEIGDQYTCTYGCPVNQDGQGICSKVMMVLFPIMEAMRSGGNLENIGGNSKYSKEIVCPDGCVMFRLTAKKLGNPNFYKGKFFD</sequence>
<dbReference type="RefSeq" id="WP_186996256.1">
    <property type="nucleotide sequence ID" value="NZ_JACOQK010000001.1"/>
</dbReference>
<accession>A0ABR7IPY8</accession>
<name>A0ABR7IPY8_9CLOT</name>
<gene>
    <name evidence="1" type="ORF">H8Z77_04085</name>
</gene>
<comment type="caution">
    <text evidence="1">The sequence shown here is derived from an EMBL/GenBank/DDBJ whole genome shotgun (WGS) entry which is preliminary data.</text>
</comment>
<evidence type="ECO:0000313" key="1">
    <source>
        <dbReference type="EMBL" id="MBC5787205.1"/>
    </source>
</evidence>
<dbReference type="EMBL" id="JACOQK010000001">
    <property type="protein sequence ID" value="MBC5787205.1"/>
    <property type="molecule type" value="Genomic_DNA"/>
</dbReference>